<dbReference type="InterPro" id="IPR025737">
    <property type="entry name" value="FApF"/>
</dbReference>
<evidence type="ECO:0008006" key="4">
    <source>
        <dbReference type="Google" id="ProtNLM"/>
    </source>
</evidence>
<evidence type="ECO:0000256" key="1">
    <source>
        <dbReference type="SAM" id="SignalP"/>
    </source>
</evidence>
<evidence type="ECO:0000313" key="2">
    <source>
        <dbReference type="EMBL" id="GLH72523.1"/>
    </source>
</evidence>
<sequence>MKRLTTAALGLACTALLAGPPYLTDDPEPVDLHHWEVYLFAQGQTLGGVRSGLAPAMEANYGPFEDAQIQFQVPMAYGHGDDGLQHRGFGDLQVGFKYRFVHESDLLPQIAVYPQIQAPTGRAEDGLGSGHVRVFLPVWLQKAFGKWTTFGGGGWMRNPGSNNRDYATCGWQLQRELGEGYSLGAEIYHQGATSLGARATTAWNLGFEGQLIAHLQVVGSGGRTFRGEQGSQYYLGLRGKF</sequence>
<name>A0ABQ5QDQ8_9BACT</name>
<keyword evidence="3" id="KW-1185">Reference proteome</keyword>
<feature type="signal peptide" evidence="1">
    <location>
        <begin position="1"/>
        <end position="18"/>
    </location>
</feature>
<protein>
    <recommendedName>
        <fullName evidence="4">Transporter</fullName>
    </recommendedName>
</protein>
<organism evidence="2 3">
    <name type="scientific">Geothrix limicola</name>
    <dbReference type="NCBI Taxonomy" id="2927978"/>
    <lineage>
        <taxon>Bacteria</taxon>
        <taxon>Pseudomonadati</taxon>
        <taxon>Acidobacteriota</taxon>
        <taxon>Holophagae</taxon>
        <taxon>Holophagales</taxon>
        <taxon>Holophagaceae</taxon>
        <taxon>Geothrix</taxon>
    </lineage>
</organism>
<dbReference type="Pfam" id="PF13557">
    <property type="entry name" value="Phenol_MetA_deg"/>
    <property type="match status" value="1"/>
</dbReference>
<dbReference type="RefSeq" id="WP_285571250.1">
    <property type="nucleotide sequence ID" value="NZ_BSDE01000001.1"/>
</dbReference>
<dbReference type="EMBL" id="BSDE01000001">
    <property type="protein sequence ID" value="GLH72523.1"/>
    <property type="molecule type" value="Genomic_DNA"/>
</dbReference>
<proteinExistence type="predicted"/>
<accession>A0ABQ5QDQ8</accession>
<dbReference type="Proteomes" id="UP001165069">
    <property type="component" value="Unassembled WGS sequence"/>
</dbReference>
<gene>
    <name evidence="2" type="ORF">GETHLI_10250</name>
</gene>
<evidence type="ECO:0000313" key="3">
    <source>
        <dbReference type="Proteomes" id="UP001165069"/>
    </source>
</evidence>
<feature type="chain" id="PRO_5046929140" description="Transporter" evidence="1">
    <location>
        <begin position="19"/>
        <end position="241"/>
    </location>
</feature>
<keyword evidence="1" id="KW-0732">Signal</keyword>
<reference evidence="2 3" key="1">
    <citation type="journal article" date="2023" name="Antonie Van Leeuwenhoek">
        <title>Mesoterricola silvestris gen. nov., sp. nov., Mesoterricola sediminis sp. nov., Geothrix oryzae sp. nov., Geothrix edaphica sp. nov., Geothrix rubra sp. nov., and Geothrix limicola sp. nov., six novel members of Acidobacteriota isolated from soils.</title>
        <authorList>
            <person name="Itoh H."/>
            <person name="Sugisawa Y."/>
            <person name="Mise K."/>
            <person name="Xu Z."/>
            <person name="Kuniyasu M."/>
            <person name="Ushijima N."/>
            <person name="Kawano K."/>
            <person name="Kobayashi E."/>
            <person name="Shiratori Y."/>
            <person name="Masuda Y."/>
            <person name="Senoo K."/>
        </authorList>
    </citation>
    <scope>NUCLEOTIDE SEQUENCE [LARGE SCALE GENOMIC DNA]</scope>
    <source>
        <strain evidence="2 3">Red804</strain>
    </source>
</reference>
<comment type="caution">
    <text evidence="2">The sequence shown here is derived from an EMBL/GenBank/DDBJ whole genome shotgun (WGS) entry which is preliminary data.</text>
</comment>